<dbReference type="EMBL" id="KZ772678">
    <property type="protein sequence ID" value="PTQ48202.1"/>
    <property type="molecule type" value="Genomic_DNA"/>
</dbReference>
<dbReference type="Proteomes" id="UP000244005">
    <property type="component" value="Unassembled WGS sequence"/>
</dbReference>
<name>A0A2R6XQ16_MARPO</name>
<dbReference type="AlphaFoldDB" id="A0A2R6XQ16"/>
<gene>
    <name evidence="1" type="ORF">MARPO_0006s0214</name>
</gene>
<accession>A0A2R6XQ16</accession>
<proteinExistence type="predicted"/>
<protein>
    <submittedName>
        <fullName evidence="1">Uncharacterized protein</fullName>
    </submittedName>
</protein>
<dbReference type="Gramene" id="Mp3g07400.1">
    <property type="protein sequence ID" value="Mp3g07400.1.cds"/>
    <property type="gene ID" value="Mp3g07400"/>
</dbReference>
<evidence type="ECO:0000313" key="2">
    <source>
        <dbReference type="Proteomes" id="UP000244005"/>
    </source>
</evidence>
<reference evidence="2" key="1">
    <citation type="journal article" date="2017" name="Cell">
        <title>Insights into land plant evolution garnered from the Marchantia polymorpha genome.</title>
        <authorList>
            <person name="Bowman J.L."/>
            <person name="Kohchi T."/>
            <person name="Yamato K.T."/>
            <person name="Jenkins J."/>
            <person name="Shu S."/>
            <person name="Ishizaki K."/>
            <person name="Yamaoka S."/>
            <person name="Nishihama R."/>
            <person name="Nakamura Y."/>
            <person name="Berger F."/>
            <person name="Adam C."/>
            <person name="Aki S.S."/>
            <person name="Althoff F."/>
            <person name="Araki T."/>
            <person name="Arteaga-Vazquez M.A."/>
            <person name="Balasubrmanian S."/>
            <person name="Barry K."/>
            <person name="Bauer D."/>
            <person name="Boehm C.R."/>
            <person name="Briginshaw L."/>
            <person name="Caballero-Perez J."/>
            <person name="Catarino B."/>
            <person name="Chen F."/>
            <person name="Chiyoda S."/>
            <person name="Chovatia M."/>
            <person name="Davies K.M."/>
            <person name="Delmans M."/>
            <person name="Demura T."/>
            <person name="Dierschke T."/>
            <person name="Dolan L."/>
            <person name="Dorantes-Acosta A.E."/>
            <person name="Eklund D.M."/>
            <person name="Florent S.N."/>
            <person name="Flores-Sandoval E."/>
            <person name="Fujiyama A."/>
            <person name="Fukuzawa H."/>
            <person name="Galik B."/>
            <person name="Grimanelli D."/>
            <person name="Grimwood J."/>
            <person name="Grossniklaus U."/>
            <person name="Hamada T."/>
            <person name="Haseloff J."/>
            <person name="Hetherington A.J."/>
            <person name="Higo A."/>
            <person name="Hirakawa Y."/>
            <person name="Hundley H.N."/>
            <person name="Ikeda Y."/>
            <person name="Inoue K."/>
            <person name="Inoue S.I."/>
            <person name="Ishida S."/>
            <person name="Jia Q."/>
            <person name="Kakita M."/>
            <person name="Kanazawa T."/>
            <person name="Kawai Y."/>
            <person name="Kawashima T."/>
            <person name="Kennedy M."/>
            <person name="Kinose K."/>
            <person name="Kinoshita T."/>
            <person name="Kohara Y."/>
            <person name="Koide E."/>
            <person name="Komatsu K."/>
            <person name="Kopischke S."/>
            <person name="Kubo M."/>
            <person name="Kyozuka J."/>
            <person name="Lagercrantz U."/>
            <person name="Lin S.S."/>
            <person name="Lindquist E."/>
            <person name="Lipzen A.M."/>
            <person name="Lu C.W."/>
            <person name="De Luna E."/>
            <person name="Martienssen R.A."/>
            <person name="Minamino N."/>
            <person name="Mizutani M."/>
            <person name="Mizutani M."/>
            <person name="Mochizuki N."/>
            <person name="Monte I."/>
            <person name="Mosher R."/>
            <person name="Nagasaki H."/>
            <person name="Nakagami H."/>
            <person name="Naramoto S."/>
            <person name="Nishitani K."/>
            <person name="Ohtani M."/>
            <person name="Okamoto T."/>
            <person name="Okumura M."/>
            <person name="Phillips J."/>
            <person name="Pollak B."/>
            <person name="Reinders A."/>
            <person name="Rovekamp M."/>
            <person name="Sano R."/>
            <person name="Sawa S."/>
            <person name="Schmid M.W."/>
            <person name="Shirakawa M."/>
            <person name="Solano R."/>
            <person name="Spunde A."/>
            <person name="Suetsugu N."/>
            <person name="Sugano S."/>
            <person name="Sugiyama A."/>
            <person name="Sun R."/>
            <person name="Suzuki Y."/>
            <person name="Takenaka M."/>
            <person name="Takezawa D."/>
            <person name="Tomogane H."/>
            <person name="Tsuzuki M."/>
            <person name="Ueda T."/>
            <person name="Umeda M."/>
            <person name="Ward J.M."/>
            <person name="Watanabe Y."/>
            <person name="Yazaki K."/>
            <person name="Yokoyama R."/>
            <person name="Yoshitake Y."/>
            <person name="Yotsui I."/>
            <person name="Zachgo S."/>
            <person name="Schmutz J."/>
        </authorList>
    </citation>
    <scope>NUCLEOTIDE SEQUENCE [LARGE SCALE GENOMIC DNA]</scope>
    <source>
        <strain evidence="2">Tak-1</strain>
    </source>
</reference>
<sequence>MRGLQVLQRVDWNKQITCISEFHCRVLRSEAMFSCKPNEGDPPNEKTKTSVI</sequence>
<evidence type="ECO:0000313" key="1">
    <source>
        <dbReference type="EMBL" id="PTQ48202.1"/>
    </source>
</evidence>
<keyword evidence="2" id="KW-1185">Reference proteome</keyword>
<organism evidence="1 2">
    <name type="scientific">Marchantia polymorpha</name>
    <name type="common">Common liverwort</name>
    <name type="synonym">Marchantia aquatica</name>
    <dbReference type="NCBI Taxonomy" id="3197"/>
    <lineage>
        <taxon>Eukaryota</taxon>
        <taxon>Viridiplantae</taxon>
        <taxon>Streptophyta</taxon>
        <taxon>Embryophyta</taxon>
        <taxon>Marchantiophyta</taxon>
        <taxon>Marchantiopsida</taxon>
        <taxon>Marchantiidae</taxon>
        <taxon>Marchantiales</taxon>
        <taxon>Marchantiaceae</taxon>
        <taxon>Marchantia</taxon>
    </lineage>
</organism>